<protein>
    <submittedName>
        <fullName evidence="1">Uncharacterized protein</fullName>
    </submittedName>
</protein>
<gene>
    <name evidence="1" type="ORF">K8V81_03475</name>
</gene>
<name>A0A921MUH8_9MICO</name>
<dbReference type="EMBL" id="DYUE01000091">
    <property type="protein sequence ID" value="HJG90765.1"/>
    <property type="molecule type" value="Genomic_DNA"/>
</dbReference>
<reference evidence="1" key="2">
    <citation type="submission" date="2021-09" db="EMBL/GenBank/DDBJ databases">
        <authorList>
            <person name="Gilroy R."/>
        </authorList>
    </citation>
    <scope>NUCLEOTIDE SEQUENCE</scope>
    <source>
        <strain evidence="1">ChiGjej5B5-22894</strain>
    </source>
</reference>
<dbReference type="Proteomes" id="UP000742460">
    <property type="component" value="Unassembled WGS sequence"/>
</dbReference>
<reference evidence="1" key="1">
    <citation type="journal article" date="2021" name="PeerJ">
        <title>Extensive microbial diversity within the chicken gut microbiome revealed by metagenomics and culture.</title>
        <authorList>
            <person name="Gilroy R."/>
            <person name="Ravi A."/>
            <person name="Getino M."/>
            <person name="Pursley I."/>
            <person name="Horton D.L."/>
            <person name="Alikhan N.F."/>
            <person name="Baker D."/>
            <person name="Gharbi K."/>
            <person name="Hall N."/>
            <person name="Watson M."/>
            <person name="Adriaenssens E.M."/>
            <person name="Foster-Nyarko E."/>
            <person name="Jarju S."/>
            <person name="Secka A."/>
            <person name="Antonio M."/>
            <person name="Oren A."/>
            <person name="Chaudhuri R.R."/>
            <person name="La Ragione R."/>
            <person name="Hildebrand F."/>
            <person name="Pallen M.J."/>
        </authorList>
    </citation>
    <scope>NUCLEOTIDE SEQUENCE</scope>
    <source>
        <strain evidence="1">ChiGjej5B5-22894</strain>
    </source>
</reference>
<dbReference type="AlphaFoldDB" id="A0A921MUH8"/>
<accession>A0A921MUH8</accession>
<comment type="caution">
    <text evidence="1">The sequence shown here is derived from an EMBL/GenBank/DDBJ whole genome shotgun (WGS) entry which is preliminary data.</text>
</comment>
<evidence type="ECO:0000313" key="2">
    <source>
        <dbReference type="Proteomes" id="UP000742460"/>
    </source>
</evidence>
<organism evidence="1 2">
    <name type="scientific">Brachybacterium massiliense</name>
    <dbReference type="NCBI Taxonomy" id="1755098"/>
    <lineage>
        <taxon>Bacteria</taxon>
        <taxon>Bacillati</taxon>
        <taxon>Actinomycetota</taxon>
        <taxon>Actinomycetes</taxon>
        <taxon>Micrococcales</taxon>
        <taxon>Dermabacteraceae</taxon>
        <taxon>Brachybacterium</taxon>
    </lineage>
</organism>
<sequence>MGSTPRSELPGQSSPVRARRADAIFVGMAHNPLVEQWCEALVARDPRLHTHRPRHLGAPL</sequence>
<evidence type="ECO:0000313" key="1">
    <source>
        <dbReference type="EMBL" id="HJG90765.1"/>
    </source>
</evidence>
<proteinExistence type="predicted"/>